<protein>
    <submittedName>
        <fullName evidence="1">Uncharacterized protein</fullName>
    </submittedName>
</protein>
<gene>
    <name evidence="1" type="ORF">J07HQW2_00172</name>
</gene>
<reference evidence="1 2" key="1">
    <citation type="journal article" date="2013" name="PLoS ONE">
        <title>Assembly-driven community genomics of a hypersaline microbial ecosystem.</title>
        <authorList>
            <person name="Podell S."/>
            <person name="Ugalde J.A."/>
            <person name="Narasingarao P."/>
            <person name="Banfield J.F."/>
            <person name="Heidelberg K.B."/>
            <person name="Allen E.E."/>
        </authorList>
    </citation>
    <scope>NUCLEOTIDE SEQUENCE [LARGE SCALE GENOMIC DNA]</scope>
    <source>
        <strain evidence="2">J07HQW2</strain>
    </source>
</reference>
<evidence type="ECO:0000313" key="1">
    <source>
        <dbReference type="EMBL" id="ERG93738.1"/>
    </source>
</evidence>
<dbReference type="EMBL" id="KE356561">
    <property type="protein sequence ID" value="ERG93738.1"/>
    <property type="molecule type" value="Genomic_DNA"/>
</dbReference>
<dbReference type="Proteomes" id="UP000030710">
    <property type="component" value="Unassembled WGS sequence"/>
</dbReference>
<proteinExistence type="predicted"/>
<name>U1NAU4_9EURY</name>
<organism evidence="1 2">
    <name type="scientific">Haloquadratum walsbyi J07HQW2</name>
    <dbReference type="NCBI Taxonomy" id="1238425"/>
    <lineage>
        <taxon>Archaea</taxon>
        <taxon>Methanobacteriati</taxon>
        <taxon>Methanobacteriota</taxon>
        <taxon>Stenosarchaea group</taxon>
        <taxon>Halobacteria</taxon>
        <taxon>Halobacteriales</taxon>
        <taxon>Haloferacaceae</taxon>
        <taxon>Haloquadratum</taxon>
    </lineage>
</organism>
<accession>U1NAU4</accession>
<dbReference type="HOGENOM" id="CLU_2839337_0_0_2"/>
<sequence length="65" mass="7431">MIDSGGYSLCRTDRTDYKTPDNEYLQYLKTHGADYATLRDYPLGSDPDASIGELQERTTKHQCVR</sequence>
<dbReference type="AlphaFoldDB" id="U1NAU4"/>
<evidence type="ECO:0000313" key="2">
    <source>
        <dbReference type="Proteomes" id="UP000030710"/>
    </source>
</evidence>